<evidence type="ECO:0000256" key="5">
    <source>
        <dbReference type="ARBA" id="ARBA00022729"/>
    </source>
</evidence>
<evidence type="ECO:0000259" key="11">
    <source>
        <dbReference type="Pfam" id="PF22666"/>
    </source>
</evidence>
<evidence type="ECO:0000313" key="12">
    <source>
        <dbReference type="EMBL" id="CAD7657316.1"/>
    </source>
</evidence>
<feature type="non-terminal residue" evidence="12">
    <location>
        <position position="1"/>
    </location>
</feature>
<feature type="domain" description="Beta-mannosidase-like galactose-binding" evidence="11">
    <location>
        <begin position="10"/>
        <end position="175"/>
    </location>
</feature>
<evidence type="ECO:0000256" key="10">
    <source>
        <dbReference type="ARBA" id="ARBA00033445"/>
    </source>
</evidence>
<dbReference type="PANTHER" id="PTHR43730:SF1">
    <property type="entry name" value="BETA-MANNOSIDASE"/>
    <property type="match status" value="1"/>
</dbReference>
<dbReference type="InterPro" id="IPR054593">
    <property type="entry name" value="Beta-mannosidase-like_N2"/>
</dbReference>
<keyword evidence="5" id="KW-0732">Signal</keyword>
<dbReference type="Gene3D" id="2.60.40.10">
    <property type="entry name" value="Immunoglobulins"/>
    <property type="match status" value="1"/>
</dbReference>
<sequence length="760" mass="88449">MEMTALRVLARVPGSIYTDLMRNNILKEDPYYGSNDFNYKWVSYDNWTFEKIFNADESVINKNGVYLVCHGLDTISKIYLNDVFIGSTDNMFIRYKFDIKPNLRLGQNLIRISFESAVTYAKKVHDQHIHTRYIVPPESSPFVQRGELHANYIRKMQSSFSWDWGPSFPTQGIWKNIEVEAIDSAIIRDISVKTIPLNNDKWVLNTTLYFESIYRSSFEALLQISIYNTLLYRSRVQLSPSSDGSATMNLQIPVNESIVIHKWYPNGMGSQMLYELRVALTTTEETFDKSIKIGFRTIELIQDPINPKGLTFYFRVNGLPLYAKGSNWIPGHIFQESLTTEYLRNLLQSTREANMNMLRVWGGGVYESDEFYEMADELGVLIWHDFMFACALYPVNDEFLISVNTEITQQVRRLQHHPSIALWAGRWNNENEAALAQMWWPEIFMNRQIYTRDYIKLYVEVIREIVLREDNSRPYLTSSPSNGLETIKNNWLSNDPQSNIYGDVHFYYYAPEAWVSPVLSIQSTMSSSYQSTLKSHNRSAAFNIIRPLLCGPVGNNENEAALAQMWWPEIFMNRQIYTRDYIKLYVEVIREIVLREDNSRPYLTSSPSNGLETIKNNWLSNDPQSNIYGDVHFYYYAPEAWTIKNNWLSNDPQSNIYGDVHFYYYAPEAWDWKQYPSTKFASEYGFQSYPSVKTLSKAVNSSDLRYPLTPEMSQRQHHGNGNYEITALIEKNMKLPVSGGIDRFNDFVYLSQIAQAMALK</sequence>
<evidence type="ECO:0000256" key="2">
    <source>
        <dbReference type="ARBA" id="ARBA00004371"/>
    </source>
</evidence>
<evidence type="ECO:0000313" key="13">
    <source>
        <dbReference type="Proteomes" id="UP000728032"/>
    </source>
</evidence>
<protein>
    <recommendedName>
        <fullName evidence="4">beta-mannosidase</fullName>
        <ecNumber evidence="4">3.2.1.25</ecNumber>
    </recommendedName>
    <alternativeName>
        <fullName evidence="10">Mannanase</fullName>
    </alternativeName>
</protein>
<dbReference type="Proteomes" id="UP000728032">
    <property type="component" value="Unassembled WGS sequence"/>
</dbReference>
<dbReference type="Pfam" id="PF22666">
    <property type="entry name" value="Glyco_hydro_2_N2"/>
    <property type="match status" value="1"/>
</dbReference>
<dbReference type="EC" id="3.2.1.25" evidence="4"/>
<dbReference type="EMBL" id="CAJPVJ010012773">
    <property type="protein sequence ID" value="CAG2174502.1"/>
    <property type="molecule type" value="Genomic_DNA"/>
</dbReference>
<organism evidence="12">
    <name type="scientific">Oppiella nova</name>
    <dbReference type="NCBI Taxonomy" id="334625"/>
    <lineage>
        <taxon>Eukaryota</taxon>
        <taxon>Metazoa</taxon>
        <taxon>Ecdysozoa</taxon>
        <taxon>Arthropoda</taxon>
        <taxon>Chelicerata</taxon>
        <taxon>Arachnida</taxon>
        <taxon>Acari</taxon>
        <taxon>Acariformes</taxon>
        <taxon>Sarcoptiformes</taxon>
        <taxon>Oribatida</taxon>
        <taxon>Brachypylina</taxon>
        <taxon>Oppioidea</taxon>
        <taxon>Oppiidae</taxon>
        <taxon>Oppiella</taxon>
    </lineage>
</organism>
<dbReference type="EMBL" id="OC927598">
    <property type="protein sequence ID" value="CAD7657316.1"/>
    <property type="molecule type" value="Genomic_DNA"/>
</dbReference>
<dbReference type="AlphaFoldDB" id="A0A7R9QT47"/>
<dbReference type="FunFam" id="2.60.120.260:FF:000060">
    <property type="entry name" value="Probable beta-mannosidase"/>
    <property type="match status" value="1"/>
</dbReference>
<comment type="subcellular location">
    <subcellularLocation>
        <location evidence="2">Lysosome</location>
    </subcellularLocation>
</comment>
<evidence type="ECO:0000256" key="9">
    <source>
        <dbReference type="ARBA" id="ARBA00023295"/>
    </source>
</evidence>
<reference evidence="12" key="1">
    <citation type="submission" date="2020-11" db="EMBL/GenBank/DDBJ databases">
        <authorList>
            <person name="Tran Van P."/>
        </authorList>
    </citation>
    <scope>NUCLEOTIDE SEQUENCE</scope>
</reference>
<dbReference type="GO" id="GO:0006516">
    <property type="term" value="P:glycoprotein catabolic process"/>
    <property type="evidence" value="ECO:0007669"/>
    <property type="project" value="TreeGrafter"/>
</dbReference>
<dbReference type="InterPro" id="IPR036156">
    <property type="entry name" value="Beta-gal/glucu_dom_sf"/>
</dbReference>
<dbReference type="SUPFAM" id="SSF51445">
    <property type="entry name" value="(Trans)glycosidases"/>
    <property type="match status" value="2"/>
</dbReference>
<dbReference type="GO" id="GO:0004567">
    <property type="term" value="F:beta-mannosidase activity"/>
    <property type="evidence" value="ECO:0007669"/>
    <property type="project" value="UniProtKB-EC"/>
</dbReference>
<proteinExistence type="inferred from homology"/>
<dbReference type="SUPFAM" id="SSF49303">
    <property type="entry name" value="beta-Galactosidase/glucuronidase domain"/>
    <property type="match status" value="1"/>
</dbReference>
<evidence type="ECO:0000256" key="7">
    <source>
        <dbReference type="ARBA" id="ARBA00023180"/>
    </source>
</evidence>
<keyword evidence="13" id="KW-1185">Reference proteome</keyword>
<keyword evidence="8" id="KW-0458">Lysosome</keyword>
<gene>
    <name evidence="12" type="ORF">ONB1V03_LOCUS13946</name>
</gene>
<keyword evidence="7" id="KW-0325">Glycoprotein</keyword>
<dbReference type="OrthoDB" id="2866996at2759"/>
<evidence type="ECO:0000256" key="8">
    <source>
        <dbReference type="ARBA" id="ARBA00023228"/>
    </source>
</evidence>
<evidence type="ECO:0000256" key="4">
    <source>
        <dbReference type="ARBA" id="ARBA00012754"/>
    </source>
</evidence>
<evidence type="ECO:0000256" key="1">
    <source>
        <dbReference type="ARBA" id="ARBA00000829"/>
    </source>
</evidence>
<dbReference type="InterPro" id="IPR017853">
    <property type="entry name" value="GH"/>
</dbReference>
<comment type="similarity">
    <text evidence="3">Belongs to the glycosyl hydrolase 2 family.</text>
</comment>
<comment type="catalytic activity">
    <reaction evidence="1">
        <text>Hydrolysis of terminal, non-reducing beta-D-mannose residues in beta-D-mannosides.</text>
        <dbReference type="EC" id="3.2.1.25"/>
    </reaction>
</comment>
<dbReference type="PANTHER" id="PTHR43730">
    <property type="entry name" value="BETA-MANNOSIDASE"/>
    <property type="match status" value="1"/>
</dbReference>
<name>A0A7R9QT47_9ACAR</name>
<accession>A0A7R9QT47</accession>
<dbReference type="InterPro" id="IPR050887">
    <property type="entry name" value="Beta-mannosidase_GH2"/>
</dbReference>
<dbReference type="Gene3D" id="2.60.120.260">
    <property type="entry name" value="Galactose-binding domain-like"/>
    <property type="match status" value="1"/>
</dbReference>
<evidence type="ECO:0000256" key="6">
    <source>
        <dbReference type="ARBA" id="ARBA00022801"/>
    </source>
</evidence>
<dbReference type="Gene3D" id="3.20.20.80">
    <property type="entry name" value="Glycosidases"/>
    <property type="match status" value="3"/>
</dbReference>
<dbReference type="InterPro" id="IPR013783">
    <property type="entry name" value="Ig-like_fold"/>
</dbReference>
<keyword evidence="9" id="KW-0326">Glycosidase</keyword>
<dbReference type="GO" id="GO:0005764">
    <property type="term" value="C:lysosome"/>
    <property type="evidence" value="ECO:0007669"/>
    <property type="project" value="UniProtKB-SubCell"/>
</dbReference>
<keyword evidence="6" id="KW-0378">Hydrolase</keyword>
<evidence type="ECO:0000256" key="3">
    <source>
        <dbReference type="ARBA" id="ARBA00007401"/>
    </source>
</evidence>
<dbReference type="InterPro" id="IPR008979">
    <property type="entry name" value="Galactose-bd-like_sf"/>
</dbReference>
<dbReference type="SUPFAM" id="SSF49785">
    <property type="entry name" value="Galactose-binding domain-like"/>
    <property type="match status" value="1"/>
</dbReference>